<dbReference type="AlphaFoldDB" id="A0A0F9JGY7"/>
<dbReference type="InterPro" id="IPR014710">
    <property type="entry name" value="RmlC-like_jellyroll"/>
</dbReference>
<comment type="caution">
    <text evidence="2">The sequence shown here is derived from an EMBL/GenBank/DDBJ whole genome shotgun (WGS) entry which is preliminary data.</text>
</comment>
<dbReference type="InterPro" id="IPR011051">
    <property type="entry name" value="RmlC_Cupin_sf"/>
</dbReference>
<dbReference type="InterPro" id="IPR015421">
    <property type="entry name" value="PyrdxlP-dep_Trfase_major"/>
</dbReference>
<gene>
    <name evidence="2" type="ORF">LCGC14_1758190</name>
</gene>
<evidence type="ECO:0000259" key="1">
    <source>
        <dbReference type="Pfam" id="PF05523"/>
    </source>
</evidence>
<dbReference type="SUPFAM" id="SSF53383">
    <property type="entry name" value="PLP-dependent transferases"/>
    <property type="match status" value="1"/>
</dbReference>
<name>A0A0F9JGY7_9ZZZZ</name>
<dbReference type="Pfam" id="PF01041">
    <property type="entry name" value="DegT_DnrJ_EryC1"/>
    <property type="match status" value="1"/>
</dbReference>
<feature type="domain" description="Sugar 3,4-ketoisomerase QdtA cupin" evidence="1">
    <location>
        <begin position="3"/>
        <end position="129"/>
    </location>
</feature>
<accession>A0A0F9JGY7</accession>
<dbReference type="InterPro" id="IPR008894">
    <property type="entry name" value="QdtA_cupin_dom"/>
</dbReference>
<dbReference type="Gene3D" id="3.40.640.10">
    <property type="entry name" value="Type I PLP-dependent aspartate aminotransferase-like (Major domain)"/>
    <property type="match status" value="1"/>
</dbReference>
<dbReference type="EMBL" id="LAZR01016318">
    <property type="protein sequence ID" value="KKM05031.1"/>
    <property type="molecule type" value="Genomic_DNA"/>
</dbReference>
<sequence length="232" mass="27044">MDDIKIITFFKREDIRGVLIPIESYKHVPFNMERVFFIKNLDEYPRGFHAHLKTEQVLVPITGSFKIELTDGKDVQTYNLTKDNEGLYIPVGIWLKMYDYSRDCIIFVICSYEYDEKEYIRNFGDFLKYHARQSPIKCFDLQQQTNSIKKELYNSIKNVIDNNAFVLGKDLRTFEDEFAKYIGTKFCVGYSNGTAAMVCALKALQLHPGNGYHSRTGFHRANGCVCRHEKAR</sequence>
<dbReference type="InterPro" id="IPR015424">
    <property type="entry name" value="PyrdxlP-dep_Trfase"/>
</dbReference>
<organism evidence="2">
    <name type="scientific">marine sediment metagenome</name>
    <dbReference type="NCBI Taxonomy" id="412755"/>
    <lineage>
        <taxon>unclassified sequences</taxon>
        <taxon>metagenomes</taxon>
        <taxon>ecological metagenomes</taxon>
    </lineage>
</organism>
<dbReference type="SUPFAM" id="SSF51182">
    <property type="entry name" value="RmlC-like cupins"/>
    <property type="match status" value="1"/>
</dbReference>
<dbReference type="CDD" id="cd20292">
    <property type="entry name" value="cupin_QdtA-like"/>
    <property type="match status" value="1"/>
</dbReference>
<evidence type="ECO:0000313" key="2">
    <source>
        <dbReference type="EMBL" id="KKM05031.1"/>
    </source>
</evidence>
<reference evidence="2" key="1">
    <citation type="journal article" date="2015" name="Nature">
        <title>Complex archaea that bridge the gap between prokaryotes and eukaryotes.</title>
        <authorList>
            <person name="Spang A."/>
            <person name="Saw J.H."/>
            <person name="Jorgensen S.L."/>
            <person name="Zaremba-Niedzwiedzka K."/>
            <person name="Martijn J."/>
            <person name="Lind A.E."/>
            <person name="van Eijk R."/>
            <person name="Schleper C."/>
            <person name="Guy L."/>
            <person name="Ettema T.J."/>
        </authorList>
    </citation>
    <scope>NUCLEOTIDE SEQUENCE</scope>
</reference>
<dbReference type="Pfam" id="PF05523">
    <property type="entry name" value="FdtA"/>
    <property type="match status" value="1"/>
</dbReference>
<dbReference type="Gene3D" id="2.60.120.10">
    <property type="entry name" value="Jelly Rolls"/>
    <property type="match status" value="1"/>
</dbReference>
<dbReference type="InterPro" id="IPR000653">
    <property type="entry name" value="DegT/StrS_aminotransferase"/>
</dbReference>
<proteinExistence type="predicted"/>
<protein>
    <recommendedName>
        <fullName evidence="1">Sugar 3,4-ketoisomerase QdtA cupin domain-containing protein</fullName>
    </recommendedName>
</protein>